<dbReference type="Proteomes" id="UP000475545">
    <property type="component" value="Unassembled WGS sequence"/>
</dbReference>
<dbReference type="EMBL" id="WMBR01000001">
    <property type="protein sequence ID" value="MXP20096.1"/>
    <property type="molecule type" value="Genomic_DNA"/>
</dbReference>
<protein>
    <submittedName>
        <fullName evidence="1">Uncharacterized protein</fullName>
    </submittedName>
</protein>
<organism evidence="1 2">
    <name type="scientific">Gordonia mangrovi</name>
    <dbReference type="NCBI Taxonomy" id="2665643"/>
    <lineage>
        <taxon>Bacteria</taxon>
        <taxon>Bacillati</taxon>
        <taxon>Actinomycetota</taxon>
        <taxon>Actinomycetes</taxon>
        <taxon>Mycobacteriales</taxon>
        <taxon>Gordoniaceae</taxon>
        <taxon>Gordonia</taxon>
    </lineage>
</organism>
<keyword evidence="2" id="KW-1185">Reference proteome</keyword>
<sequence>MPLSSPDSRVAASLVAAPAEIVAAARTSRAEAIRVAAIELVVRQQGSAPPPQGRTMRALLDADDVIRGAADSLRGRLEEMSTVLTDFVTGIRDADDASARELRSRR</sequence>
<accession>A0A6L7GJN6</accession>
<comment type="caution">
    <text evidence="1">The sequence shown here is derived from an EMBL/GenBank/DDBJ whole genome shotgun (WGS) entry which is preliminary data.</text>
</comment>
<reference evidence="1 2" key="1">
    <citation type="submission" date="2019-11" db="EMBL/GenBank/DDBJ databases">
        <title>Gordonia sp. nov., a novel actinobacterium isolated from mangrove soil in Hainan.</title>
        <authorList>
            <person name="Huang X."/>
            <person name="Xie Y."/>
            <person name="Chu X."/>
            <person name="Xiao K."/>
        </authorList>
    </citation>
    <scope>NUCLEOTIDE SEQUENCE [LARGE SCALE GENOMIC DNA]</scope>
    <source>
        <strain evidence="1 2">HNM0687</strain>
    </source>
</reference>
<gene>
    <name evidence="1" type="ORF">GIY30_01765</name>
</gene>
<dbReference type="AlphaFoldDB" id="A0A6L7GJN6"/>
<dbReference type="RefSeq" id="WP_160900266.1">
    <property type="nucleotide sequence ID" value="NZ_CP102850.1"/>
</dbReference>
<evidence type="ECO:0000313" key="1">
    <source>
        <dbReference type="EMBL" id="MXP20096.1"/>
    </source>
</evidence>
<proteinExistence type="predicted"/>
<name>A0A6L7GJN6_9ACTN</name>
<evidence type="ECO:0000313" key="2">
    <source>
        <dbReference type="Proteomes" id="UP000475545"/>
    </source>
</evidence>